<dbReference type="AlphaFoldDB" id="A0A941BFJ3"/>
<proteinExistence type="predicted"/>
<evidence type="ECO:0000256" key="2">
    <source>
        <dbReference type="ARBA" id="ARBA00023136"/>
    </source>
</evidence>
<dbReference type="PRINTS" id="PR00811">
    <property type="entry name" value="BCTERIALGSPD"/>
</dbReference>
<dbReference type="GO" id="GO:0019867">
    <property type="term" value="C:outer membrane"/>
    <property type="evidence" value="ECO:0007669"/>
    <property type="project" value="InterPro"/>
</dbReference>
<evidence type="ECO:0000313" key="8">
    <source>
        <dbReference type="Proteomes" id="UP000678374"/>
    </source>
</evidence>
<dbReference type="Pfam" id="PF07660">
    <property type="entry name" value="STN"/>
    <property type="match status" value="1"/>
</dbReference>
<dbReference type="Proteomes" id="UP000678374">
    <property type="component" value="Unassembled WGS sequence"/>
</dbReference>
<keyword evidence="1" id="KW-0813">Transport</keyword>
<dbReference type="Gene3D" id="3.30.1370.130">
    <property type="match status" value="1"/>
</dbReference>
<comment type="caution">
    <text evidence="7">The sequence shown here is derived from an EMBL/GenBank/DDBJ whole genome shotgun (WGS) entry which is preliminary data.</text>
</comment>
<evidence type="ECO:0000313" key="7">
    <source>
        <dbReference type="EMBL" id="MBQ0958826.1"/>
    </source>
</evidence>
<feature type="chain" id="PRO_5037071091" evidence="5">
    <location>
        <begin position="21"/>
        <end position="528"/>
    </location>
</feature>
<dbReference type="PANTHER" id="PTHR30332:SF17">
    <property type="entry name" value="TYPE IV PILIATION SYSTEM PROTEIN DR_0774-RELATED"/>
    <property type="match status" value="1"/>
</dbReference>
<dbReference type="GO" id="GO:0009306">
    <property type="term" value="P:protein secretion"/>
    <property type="evidence" value="ECO:0007669"/>
    <property type="project" value="InterPro"/>
</dbReference>
<dbReference type="InterPro" id="IPR050810">
    <property type="entry name" value="Bact_Secretion_Sys_Channel"/>
</dbReference>
<reference evidence="7" key="1">
    <citation type="submission" date="2021-04" db="EMBL/GenBank/DDBJ databases">
        <title>The genome sequence of Ideonella sp. 4Y11.</title>
        <authorList>
            <person name="Liu Y."/>
        </authorList>
    </citation>
    <scope>NUCLEOTIDE SEQUENCE</scope>
    <source>
        <strain evidence="7">4Y11</strain>
    </source>
</reference>
<dbReference type="Pfam" id="PF07655">
    <property type="entry name" value="Secretin_N_2"/>
    <property type="match status" value="1"/>
</dbReference>
<dbReference type="InterPro" id="IPR001775">
    <property type="entry name" value="GspD/PilQ"/>
</dbReference>
<keyword evidence="8" id="KW-1185">Reference proteome</keyword>
<evidence type="ECO:0000256" key="5">
    <source>
        <dbReference type="SAM" id="SignalP"/>
    </source>
</evidence>
<dbReference type="EMBL" id="JAGQDE010000005">
    <property type="protein sequence ID" value="MBQ0958826.1"/>
    <property type="molecule type" value="Genomic_DNA"/>
</dbReference>
<dbReference type="PANTHER" id="PTHR30332">
    <property type="entry name" value="PROBABLE GENERAL SECRETION PATHWAY PROTEIN D"/>
    <property type="match status" value="1"/>
</dbReference>
<feature type="compositionally biased region" description="Low complexity" evidence="4">
    <location>
        <begin position="135"/>
        <end position="164"/>
    </location>
</feature>
<protein>
    <submittedName>
        <fullName evidence="7">Pilus (MSHA type) biogenesis protein MshL</fullName>
    </submittedName>
</protein>
<dbReference type="NCBIfam" id="TIGR02519">
    <property type="entry name" value="pilus_MshL"/>
    <property type="match status" value="1"/>
</dbReference>
<feature type="signal peptide" evidence="5">
    <location>
        <begin position="1"/>
        <end position="20"/>
    </location>
</feature>
<dbReference type="RefSeq" id="WP_210801344.1">
    <property type="nucleotide sequence ID" value="NZ_JAGQDE010000005.1"/>
</dbReference>
<dbReference type="SMART" id="SM00965">
    <property type="entry name" value="STN"/>
    <property type="match status" value="1"/>
</dbReference>
<keyword evidence="2" id="KW-0472">Membrane</keyword>
<accession>A0A941BFJ3</accession>
<keyword evidence="3" id="KW-0998">Cell outer membrane</keyword>
<dbReference type="GO" id="GO:0009297">
    <property type="term" value="P:pilus assembly"/>
    <property type="evidence" value="ECO:0007669"/>
    <property type="project" value="InterPro"/>
</dbReference>
<dbReference type="InterPro" id="IPR004846">
    <property type="entry name" value="T2SS/T3SS_dom"/>
</dbReference>
<gene>
    <name evidence="7" type="primary">mshL</name>
    <name evidence="7" type="ORF">KAK06_07630</name>
</gene>
<evidence type="ECO:0000256" key="3">
    <source>
        <dbReference type="ARBA" id="ARBA00023237"/>
    </source>
</evidence>
<dbReference type="InterPro" id="IPR011662">
    <property type="entry name" value="Secretin/TonB_short_N"/>
</dbReference>
<dbReference type="InterPro" id="IPR011514">
    <property type="entry name" value="Secretin_N_2"/>
</dbReference>
<dbReference type="GO" id="GO:0015627">
    <property type="term" value="C:type II protein secretion system complex"/>
    <property type="evidence" value="ECO:0007669"/>
    <property type="project" value="TreeGrafter"/>
</dbReference>
<organism evidence="7 8">
    <name type="scientific">Ideonella aquatica</name>
    <dbReference type="NCBI Taxonomy" id="2824119"/>
    <lineage>
        <taxon>Bacteria</taxon>
        <taxon>Pseudomonadati</taxon>
        <taxon>Pseudomonadota</taxon>
        <taxon>Betaproteobacteria</taxon>
        <taxon>Burkholderiales</taxon>
        <taxon>Sphaerotilaceae</taxon>
        <taxon>Ideonella</taxon>
    </lineage>
</organism>
<evidence type="ECO:0000259" key="6">
    <source>
        <dbReference type="SMART" id="SM00965"/>
    </source>
</evidence>
<keyword evidence="5" id="KW-0732">Signal</keyword>
<evidence type="ECO:0000256" key="4">
    <source>
        <dbReference type="SAM" id="MobiDB-lite"/>
    </source>
</evidence>
<evidence type="ECO:0000256" key="1">
    <source>
        <dbReference type="ARBA" id="ARBA00022448"/>
    </source>
</evidence>
<dbReference type="InterPro" id="IPR013358">
    <property type="entry name" value="Pilus_biogenesis_MshL"/>
</dbReference>
<feature type="region of interest" description="Disordered" evidence="4">
    <location>
        <begin position="133"/>
        <end position="168"/>
    </location>
</feature>
<name>A0A941BFJ3_9BURK</name>
<dbReference type="Pfam" id="PF00263">
    <property type="entry name" value="Secretin"/>
    <property type="match status" value="1"/>
</dbReference>
<sequence length="528" mass="55036">MIIRPLLLAASLACAGLASAAPLPGSAPAAIADAAEGPRFDVAMNNAPASAVFAQLAVNSRFNMLVSPDVTGSVSLTLKDTTLMEALAALRDLYGYEFKVQGNRITVYSNTVQTRLFRINYLPGRRQGASDIRVSSSSITQAGTSGGSAATSGGASSTGSTVGGRAEDSAHVRTTSDADFWREVQSSLNALVGTAADRRVVLNPAAGVVVVRASPAELRQVEQYLGAVQINIERQVMIEAKIVDVVLDQESQQGINWSSFGKFLGKGKLSVGMLQPGATIGNTGDLVDGSGNLATPGSAMVANALGGGMYGIAFQAGTFAAMLNFLQTQGDVQVLSSPRIATLNNQKAVLKVGTDELYVTGVASTSTSTATSSSSTPTVTLQPFFSGIALDVTPQIDERGNVMLHVHPSISVVSERQKNVDLGSLGSYKLPLATSAVNETDSIVRVADGQIVAIGGLMTQSQTLDKSGLPVLGDMPLVGKLFSQKNAVSRKRELVILMKPTVIQDGRWPESAEDARARQVSQLEAPAR</sequence>
<feature type="domain" description="Secretin/TonB short N-terminal" evidence="6">
    <location>
        <begin position="62"/>
        <end position="110"/>
    </location>
</feature>